<sequence>MKRALLALTGGLAALTLAFGPAPGPWITEEFPAGEARLLDAERIDADTTWAAGFRSSSEGKHQILRPVLFGREDSSHRWKRIPTPLDDIRSRINAIGASPEGDAWLVGDDDQDTHTIHTAHRDRTGWKLAPAPLPGSAVSGGLLGVAAVDRDDAWAVGWAQYGGPLVTFHGLIEHWDGGAWRQVATPAIDADYWSLWGITAIAPDDVWAAGAIGTPEGLRPLLLHYDGTSWTRQSAPELDSLSAEFTAMASNGPNDVWAVGRVERGADRSDHGLVAHFDGTRWSVVDAPVGQGRLYGVSVARDTVAVVGDENRTKPMGARLRYGRWQALRLPEVGTEATGAVGVVTTGRALTVVGLAVNAPVAGEEPRTLPFAVRGF</sequence>
<feature type="signal peptide" evidence="1">
    <location>
        <begin position="1"/>
        <end position="18"/>
    </location>
</feature>
<keyword evidence="1" id="KW-0732">Signal</keyword>
<accession>A0AAU2JWA5</accession>
<dbReference type="SUPFAM" id="SSF50965">
    <property type="entry name" value="Galactose oxidase, central domain"/>
    <property type="match status" value="1"/>
</dbReference>
<dbReference type="AlphaFoldDB" id="A0AAU2JWA5"/>
<organism evidence="2">
    <name type="scientific">Streptomyces sp. NBC_00049</name>
    <dbReference type="NCBI Taxonomy" id="2903617"/>
    <lineage>
        <taxon>Bacteria</taxon>
        <taxon>Bacillati</taxon>
        <taxon>Actinomycetota</taxon>
        <taxon>Actinomycetes</taxon>
        <taxon>Kitasatosporales</taxon>
        <taxon>Streptomycetaceae</taxon>
        <taxon>Streptomyces</taxon>
    </lineage>
</organism>
<dbReference type="InterPro" id="IPR011043">
    <property type="entry name" value="Gal_Oxase/kelch_b-propeller"/>
</dbReference>
<evidence type="ECO:0000313" key="2">
    <source>
        <dbReference type="EMBL" id="WTU76843.1"/>
    </source>
</evidence>
<evidence type="ECO:0000256" key="1">
    <source>
        <dbReference type="SAM" id="SignalP"/>
    </source>
</evidence>
<dbReference type="EMBL" id="CP108264">
    <property type="protein sequence ID" value="WTU76843.1"/>
    <property type="molecule type" value="Genomic_DNA"/>
</dbReference>
<protein>
    <recommendedName>
        <fullName evidence="3">Secreted protein</fullName>
    </recommendedName>
</protein>
<reference evidence="2" key="1">
    <citation type="submission" date="2022-10" db="EMBL/GenBank/DDBJ databases">
        <title>The complete genomes of actinobacterial strains from the NBC collection.</title>
        <authorList>
            <person name="Joergensen T.S."/>
            <person name="Alvarez Arevalo M."/>
            <person name="Sterndorff E.B."/>
            <person name="Faurdal D."/>
            <person name="Vuksanovic O."/>
            <person name="Mourched A.-S."/>
            <person name="Charusanti P."/>
            <person name="Shaw S."/>
            <person name="Blin K."/>
            <person name="Weber T."/>
        </authorList>
    </citation>
    <scope>NUCLEOTIDE SEQUENCE</scope>
    <source>
        <strain evidence="2">NBC_00049</strain>
    </source>
</reference>
<feature type="chain" id="PRO_5043827372" description="Secreted protein" evidence="1">
    <location>
        <begin position="19"/>
        <end position="377"/>
    </location>
</feature>
<evidence type="ECO:0008006" key="3">
    <source>
        <dbReference type="Google" id="ProtNLM"/>
    </source>
</evidence>
<name>A0AAU2JWA5_9ACTN</name>
<proteinExistence type="predicted"/>
<gene>
    <name evidence="2" type="ORF">OG327_27885</name>
</gene>